<evidence type="ECO:0000313" key="1">
    <source>
        <dbReference type="EMBL" id="SEH86262.1"/>
    </source>
</evidence>
<name>A0A1H6LCC1_RUMFL</name>
<dbReference type="OrthoDB" id="1822283at2"/>
<gene>
    <name evidence="1" type="ORF">SAMN02910265_03088</name>
</gene>
<organism evidence="1 2">
    <name type="scientific">Ruminococcus flavefaciens</name>
    <dbReference type="NCBI Taxonomy" id="1265"/>
    <lineage>
        <taxon>Bacteria</taxon>
        <taxon>Bacillati</taxon>
        <taxon>Bacillota</taxon>
        <taxon>Clostridia</taxon>
        <taxon>Eubacteriales</taxon>
        <taxon>Oscillospiraceae</taxon>
        <taxon>Ruminococcus</taxon>
    </lineage>
</organism>
<reference evidence="1 2" key="1">
    <citation type="submission" date="2016-10" db="EMBL/GenBank/DDBJ databases">
        <authorList>
            <person name="de Groot N.N."/>
        </authorList>
    </citation>
    <scope>NUCLEOTIDE SEQUENCE [LARGE SCALE GENOMIC DNA]</scope>
    <source>
        <strain evidence="1 2">YAD2003</strain>
    </source>
</reference>
<evidence type="ECO:0008006" key="3">
    <source>
        <dbReference type="Google" id="ProtNLM"/>
    </source>
</evidence>
<evidence type="ECO:0000313" key="2">
    <source>
        <dbReference type="Proteomes" id="UP000183190"/>
    </source>
</evidence>
<dbReference type="EMBL" id="FNWV01000019">
    <property type="protein sequence ID" value="SEH86262.1"/>
    <property type="molecule type" value="Genomic_DNA"/>
</dbReference>
<dbReference type="Proteomes" id="UP000183190">
    <property type="component" value="Unassembled WGS sequence"/>
</dbReference>
<proteinExistence type="predicted"/>
<sequence length="119" mass="13199">MITTKHPPLSKDLWLAIRAWQKLVGMSDEDLAACLKVNVRTLKSYDISAHGLTLEKLDNLATTYGEDPLMYAFTQYLNYISNQNKAQSYTNPQATYPQPAPSSSLDSIMAAAGAGRYPR</sequence>
<accession>A0A1H6LCC1</accession>
<dbReference type="AlphaFoldDB" id="A0A1H6LCC1"/>
<protein>
    <recommendedName>
        <fullName evidence="3">XRE family transcriptional regulator</fullName>
    </recommendedName>
</protein>
<dbReference type="RefSeq" id="WP_074718992.1">
    <property type="nucleotide sequence ID" value="NZ_FNWV01000019.1"/>
</dbReference>